<dbReference type="PANTHER" id="PTHR31973:SF197">
    <property type="entry name" value="SWIM-TYPE DOMAIN-CONTAINING PROTEIN"/>
    <property type="match status" value="1"/>
</dbReference>
<gene>
    <name evidence="2" type="primary">LOC107799206</name>
</gene>
<evidence type="ECO:0000256" key="1">
    <source>
        <dbReference type="SAM" id="MobiDB-lite"/>
    </source>
</evidence>
<name>A0A1S4AMA4_TOBAC</name>
<evidence type="ECO:0000313" key="2">
    <source>
        <dbReference type="RefSeq" id="XP_016477774.1"/>
    </source>
</evidence>
<organism evidence="2">
    <name type="scientific">Nicotiana tabacum</name>
    <name type="common">Common tobacco</name>
    <dbReference type="NCBI Taxonomy" id="4097"/>
    <lineage>
        <taxon>Eukaryota</taxon>
        <taxon>Viridiplantae</taxon>
        <taxon>Streptophyta</taxon>
        <taxon>Embryophyta</taxon>
        <taxon>Tracheophyta</taxon>
        <taxon>Spermatophyta</taxon>
        <taxon>Magnoliopsida</taxon>
        <taxon>eudicotyledons</taxon>
        <taxon>Gunneridae</taxon>
        <taxon>Pentapetalae</taxon>
        <taxon>asterids</taxon>
        <taxon>lamiids</taxon>
        <taxon>Solanales</taxon>
        <taxon>Solanaceae</taxon>
        <taxon>Nicotianoideae</taxon>
        <taxon>Nicotianeae</taxon>
        <taxon>Nicotiana</taxon>
    </lineage>
</organism>
<accession>A0A1S4AMA4</accession>
<proteinExistence type="predicted"/>
<feature type="region of interest" description="Disordered" evidence="1">
    <location>
        <begin position="118"/>
        <end position="193"/>
    </location>
</feature>
<reference evidence="2" key="1">
    <citation type="submission" date="2025-08" db="UniProtKB">
        <authorList>
            <consortium name="RefSeq"/>
        </authorList>
    </citation>
    <scope>IDENTIFICATION</scope>
</reference>
<feature type="compositionally biased region" description="Low complexity" evidence="1">
    <location>
        <begin position="123"/>
        <end position="147"/>
    </location>
</feature>
<dbReference type="AlphaFoldDB" id="A0A1S4AMA4"/>
<dbReference type="PaxDb" id="4097-A0A1S4AMA4"/>
<dbReference type="KEGG" id="nta:107799206"/>
<protein>
    <submittedName>
        <fullName evidence="2">Uncharacterized protein</fullName>
    </submittedName>
</protein>
<dbReference type="OrthoDB" id="1000359at2759"/>
<dbReference type="PANTHER" id="PTHR31973">
    <property type="entry name" value="POLYPROTEIN, PUTATIVE-RELATED"/>
    <property type="match status" value="1"/>
</dbReference>
<dbReference type="RefSeq" id="XP_016477774.1">
    <property type="nucleotide sequence ID" value="XM_016622288.1"/>
</dbReference>
<feature type="compositionally biased region" description="Polar residues" evidence="1">
    <location>
        <begin position="150"/>
        <end position="169"/>
    </location>
</feature>
<sequence length="256" mass="28240">MCARHIWSNWKQKWKREERRKKFWACARSSFEAYLKAKIDELTELGDSKIIEDLLRYLKQCWCRAFFKDWSKCDSVENNICETFNSWILSARHKSDCKTVGHNKKGCPILKGQGSGITGTSNAGATQPSQAAQTTTQQSGPTSDSGSARARNTQPSAVASASDTGSMRSRTSEDIIASVRGRPKGSGLRGRSRTTGFGKLFSDIGTVIDMCGARDRVHSAPTKVVDAGQTNIDLGYNAPGLRWQGRNAISQKQLQQ</sequence>